<feature type="transmembrane region" description="Helical" evidence="1">
    <location>
        <begin position="270"/>
        <end position="289"/>
    </location>
</feature>
<keyword evidence="2" id="KW-0732">Signal</keyword>
<reference evidence="3 4" key="1">
    <citation type="journal article" date="2011" name="J. Bacteriol.">
        <title>Genome sequence of Chthoniobacter flavus Ellin428, an aerobic heterotrophic soil bacterium.</title>
        <authorList>
            <person name="Kant R."/>
            <person name="van Passel M.W."/>
            <person name="Palva A."/>
            <person name="Lucas S."/>
            <person name="Lapidus A."/>
            <person name="Glavina Del Rio T."/>
            <person name="Dalin E."/>
            <person name="Tice H."/>
            <person name="Bruce D."/>
            <person name="Goodwin L."/>
            <person name="Pitluck S."/>
            <person name="Larimer F.W."/>
            <person name="Land M.L."/>
            <person name="Hauser L."/>
            <person name="Sangwan P."/>
            <person name="de Vos W.M."/>
            <person name="Janssen P.H."/>
            <person name="Smidt H."/>
        </authorList>
    </citation>
    <scope>NUCLEOTIDE SEQUENCE [LARGE SCALE GENOMIC DNA]</scope>
    <source>
        <strain evidence="3 4">Ellin428</strain>
    </source>
</reference>
<comment type="caution">
    <text evidence="3">The sequence shown here is derived from an EMBL/GenBank/DDBJ whole genome shotgun (WGS) entry which is preliminary data.</text>
</comment>
<keyword evidence="1" id="KW-1133">Transmembrane helix</keyword>
<protein>
    <recommendedName>
        <fullName evidence="5">DUF2330 domain-containing protein</fullName>
    </recommendedName>
</protein>
<evidence type="ECO:0000313" key="4">
    <source>
        <dbReference type="Proteomes" id="UP000005824"/>
    </source>
</evidence>
<sequence>MLFVLAALFALPAYALEVQQTIWGFDGRVVPDRFNPLSVLVSNPGNSTFDGAVSLESADGPAGGRGASYVQPVYLAPRTSRWVQFFVRPSNPAGRYQLRWGRSVKEFYDLDEPPKIGAPACVWLRDLESPFTAGASMKSFPDQLFPTSAVEAESLDAVVLDHLPNWETARREAFLEWVKLGGTVHLLPNVKGELPVFGENLKELDTDKMRVHVGAGLVVHHTVTSQEMSLDYLAQHGYPERTIQNTKAPLVYDFESVFFRDLSSMTRPKVNWTLINLLMIAYVAVIGPVHNYYRRRLDYRVSIFAFVGCVAVFGLALGITGRRGYGESQTVHSLAIAHSIGGGKVDLTQWISAFAITGDRYTLTHRAPANLYAPDRFAEAGSGLIFNGKDGYLLMDIPLYSARAFVHRAIMTGDDTAVTVEKWEENRGLRNLRLRTGAGFPKNARTILAVFGNDVYVLAQNGGVLELSDRRPEPITRYLAQDKLNYGNYYNAPTKTHVQTADLLSPLTPLLVARALEVPDIFPTTISPARRAEMQLLVAAPAPAALQLQGKGFAHEDGWVLYVQDVFKP</sequence>
<name>B4D8C4_9BACT</name>
<evidence type="ECO:0000256" key="1">
    <source>
        <dbReference type="SAM" id="Phobius"/>
    </source>
</evidence>
<feature type="signal peptide" evidence="2">
    <location>
        <begin position="1"/>
        <end position="15"/>
    </location>
</feature>
<feature type="transmembrane region" description="Helical" evidence="1">
    <location>
        <begin position="301"/>
        <end position="319"/>
    </location>
</feature>
<dbReference type="RefSeq" id="WP_006982485.1">
    <property type="nucleotide sequence ID" value="NZ_ABVL01000021.1"/>
</dbReference>
<evidence type="ECO:0008006" key="5">
    <source>
        <dbReference type="Google" id="ProtNLM"/>
    </source>
</evidence>
<evidence type="ECO:0000313" key="3">
    <source>
        <dbReference type="EMBL" id="EDY17317.1"/>
    </source>
</evidence>
<keyword evidence="1" id="KW-0472">Membrane</keyword>
<gene>
    <name evidence="3" type="ORF">CfE428DRAFT_5164</name>
</gene>
<keyword evidence="1" id="KW-0812">Transmembrane</keyword>
<dbReference type="Proteomes" id="UP000005824">
    <property type="component" value="Unassembled WGS sequence"/>
</dbReference>
<keyword evidence="4" id="KW-1185">Reference proteome</keyword>
<dbReference type="AlphaFoldDB" id="B4D8C4"/>
<dbReference type="InParanoid" id="B4D8C4"/>
<dbReference type="eggNOG" id="ENOG5033RAP">
    <property type="taxonomic scope" value="Bacteria"/>
</dbReference>
<dbReference type="STRING" id="497964.CfE428DRAFT_5164"/>
<feature type="chain" id="PRO_5012768056" description="DUF2330 domain-containing protein" evidence="2">
    <location>
        <begin position="16"/>
        <end position="569"/>
    </location>
</feature>
<organism evidence="3 4">
    <name type="scientific">Chthoniobacter flavus Ellin428</name>
    <dbReference type="NCBI Taxonomy" id="497964"/>
    <lineage>
        <taxon>Bacteria</taxon>
        <taxon>Pseudomonadati</taxon>
        <taxon>Verrucomicrobiota</taxon>
        <taxon>Spartobacteria</taxon>
        <taxon>Chthoniobacterales</taxon>
        <taxon>Chthoniobacteraceae</taxon>
        <taxon>Chthoniobacter</taxon>
    </lineage>
</organism>
<proteinExistence type="predicted"/>
<dbReference type="EMBL" id="ABVL01000021">
    <property type="protein sequence ID" value="EDY17317.1"/>
    <property type="molecule type" value="Genomic_DNA"/>
</dbReference>
<accession>B4D8C4</accession>
<evidence type="ECO:0000256" key="2">
    <source>
        <dbReference type="SAM" id="SignalP"/>
    </source>
</evidence>